<evidence type="ECO:0000313" key="2">
    <source>
        <dbReference type="EMBL" id="KDE99753.1"/>
    </source>
</evidence>
<proteinExistence type="predicted"/>
<name>A0A064CM12_9MYCO</name>
<keyword evidence="1" id="KW-0812">Transmembrane</keyword>
<dbReference type="OrthoDB" id="4748759at2"/>
<comment type="caution">
    <text evidence="2">The sequence shown here is derived from an EMBL/GenBank/DDBJ whole genome shotgun (WGS) entry which is preliminary data.</text>
</comment>
<dbReference type="Proteomes" id="UP000022835">
    <property type="component" value="Unassembled WGS sequence"/>
</dbReference>
<keyword evidence="1" id="KW-1133">Transmembrane helix</keyword>
<evidence type="ECO:0000313" key="3">
    <source>
        <dbReference type="Proteomes" id="UP000022835"/>
    </source>
</evidence>
<reference evidence="2" key="1">
    <citation type="submission" date="2014-05" db="EMBL/GenBank/DDBJ databases">
        <title>Genome sequence of Mycobacterium aromaticivorans strain JS19b1T (= DSM 45407T).</title>
        <authorList>
            <person name="Kwak Y."/>
            <person name="Park G.-S."/>
            <person name="Li Q.X."/>
            <person name="Lee S.-E."/>
            <person name="Shin J.-H."/>
        </authorList>
    </citation>
    <scope>NUCLEOTIDE SEQUENCE [LARGE SCALE GENOMIC DNA]</scope>
    <source>
        <strain evidence="2">JS19b1</strain>
    </source>
</reference>
<feature type="transmembrane region" description="Helical" evidence="1">
    <location>
        <begin position="42"/>
        <end position="62"/>
    </location>
</feature>
<dbReference type="eggNOG" id="ENOG50321YY">
    <property type="taxonomic scope" value="Bacteria"/>
</dbReference>
<keyword evidence="1" id="KW-0472">Membrane</keyword>
<sequence>MHTVVLVDSRTASALAQVLPLLLLTLVVEVRRTQRHRGLSRARITAFLALFGLVEVVLVLSIDGAFYPFQWFDFCSAAIIFGLMYLIASLSLSDPSKDRDDER</sequence>
<feature type="transmembrane region" description="Helical" evidence="1">
    <location>
        <begin position="68"/>
        <end position="88"/>
    </location>
</feature>
<evidence type="ECO:0000256" key="1">
    <source>
        <dbReference type="SAM" id="Phobius"/>
    </source>
</evidence>
<keyword evidence="3" id="KW-1185">Reference proteome</keyword>
<accession>A0A064CM12</accession>
<protein>
    <submittedName>
        <fullName evidence="2">Uncharacterized protein</fullName>
    </submittedName>
</protein>
<gene>
    <name evidence="2" type="ORF">Y900_012610</name>
</gene>
<dbReference type="AlphaFoldDB" id="A0A064CM12"/>
<organism evidence="2 3">
    <name type="scientific">Mycolicibacterium aromaticivorans JS19b1 = JCM 16368</name>
    <dbReference type="NCBI Taxonomy" id="1440774"/>
    <lineage>
        <taxon>Bacteria</taxon>
        <taxon>Bacillati</taxon>
        <taxon>Actinomycetota</taxon>
        <taxon>Actinomycetes</taxon>
        <taxon>Mycobacteriales</taxon>
        <taxon>Mycobacteriaceae</taxon>
        <taxon>Mycolicibacterium</taxon>
    </lineage>
</organism>
<dbReference type="EMBL" id="JALN02000001">
    <property type="protein sequence ID" value="KDE99753.1"/>
    <property type="molecule type" value="Genomic_DNA"/>
</dbReference>